<dbReference type="Gene3D" id="2.160.20.10">
    <property type="entry name" value="Single-stranded right-handed beta-helix, Pectin lyase-like"/>
    <property type="match status" value="1"/>
</dbReference>
<feature type="signal peptide" evidence="1">
    <location>
        <begin position="1"/>
        <end position="21"/>
    </location>
</feature>
<dbReference type="PROSITE" id="PS51257">
    <property type="entry name" value="PROKAR_LIPOPROTEIN"/>
    <property type="match status" value="1"/>
</dbReference>
<dbReference type="SUPFAM" id="SSF51126">
    <property type="entry name" value="Pectin lyase-like"/>
    <property type="match status" value="1"/>
</dbReference>
<dbReference type="AlphaFoldDB" id="A0A2U0UP01"/>
<dbReference type="NCBIfam" id="NF041518">
    <property type="entry name" value="choice_anch_Q"/>
    <property type="match status" value="1"/>
</dbReference>
<keyword evidence="3" id="KW-1185">Reference proteome</keyword>
<keyword evidence="2" id="KW-0456">Lyase</keyword>
<comment type="caution">
    <text evidence="2">The sequence shown here is derived from an EMBL/GenBank/DDBJ whole genome shotgun (WGS) entry which is preliminary data.</text>
</comment>
<evidence type="ECO:0000313" key="3">
    <source>
        <dbReference type="Proteomes" id="UP000245870"/>
    </source>
</evidence>
<evidence type="ECO:0000313" key="2">
    <source>
        <dbReference type="EMBL" id="PVX59330.1"/>
    </source>
</evidence>
<accession>A0A2U0UP01</accession>
<sequence length="478" mass="53266">MIYKPLFFLLSIVALIMISCAEDDSFSASTANKLTFSTDTVNVDTVFSNVPSSMRSFWVYNHSGDGLRCRSVRLESGGRSGFRVNVDGAYLGETTKYASTDLDVRRDDSVRVFVELTAPQNNAIGPQRIEDNLIFTLESGVEQRVNLSAHSWDAELLKNVHITKDEVIKAQEKPIVVYGGITVDSTATLTIAAGTTIYFHNDSGIKVYGRLLAEGTPTKNIVFRGDRIDRMFSYLPYDFTPGQWQGIRFFTSSYNNKMCYTDIHSTFDGVIVDSADVSKPKLTLQGTTIHNCQGYGLVANNANIIVTNSQITNTLFDCVYVNGGNVSMNNCTVAQFYPFDGNRGVALRFTSEHPLLALRVSNTLITGYAEQQLLCEQPDSTLTFNYDFDHCFLRMPKVQTADSVHYVDVIFENVKDTTTSGAKHFVKIDTKSLRYDFRLDSASLAIDRANVKTASPIDLNGNRRDKKPDIGAFEYIKM</sequence>
<dbReference type="Proteomes" id="UP000245870">
    <property type="component" value="Unassembled WGS sequence"/>
</dbReference>
<organism evidence="2 3">
    <name type="scientific">Hallella colorans</name>
    <dbReference type="NCBI Taxonomy" id="1703337"/>
    <lineage>
        <taxon>Bacteria</taxon>
        <taxon>Pseudomonadati</taxon>
        <taxon>Bacteroidota</taxon>
        <taxon>Bacteroidia</taxon>
        <taxon>Bacteroidales</taxon>
        <taxon>Prevotellaceae</taxon>
        <taxon>Hallella</taxon>
    </lineage>
</organism>
<name>A0A2U0UP01_9BACT</name>
<proteinExistence type="predicted"/>
<feature type="chain" id="PRO_5015632172" evidence="1">
    <location>
        <begin position="22"/>
        <end position="478"/>
    </location>
</feature>
<reference evidence="2 3" key="1">
    <citation type="submission" date="2018-05" db="EMBL/GenBank/DDBJ databases">
        <title>Genomic Encyclopedia of Type Strains, Phase IV (KMG-IV): sequencing the most valuable type-strain genomes for metagenomic binning, comparative biology and taxonomic classification.</title>
        <authorList>
            <person name="Goeker M."/>
        </authorList>
    </citation>
    <scope>NUCLEOTIDE SEQUENCE [LARGE SCALE GENOMIC DNA]</scope>
    <source>
        <strain evidence="2 3">DSM 100333</strain>
    </source>
</reference>
<dbReference type="InterPro" id="IPR059226">
    <property type="entry name" value="Choice_anch_Q_dom"/>
</dbReference>
<dbReference type="InterPro" id="IPR012334">
    <property type="entry name" value="Pectin_lyas_fold"/>
</dbReference>
<gene>
    <name evidence="2" type="ORF">C7379_101100</name>
</gene>
<protein>
    <submittedName>
        <fullName evidence="2">Parallel beta helix pectate lyase-like protein</fullName>
    </submittedName>
</protein>
<keyword evidence="1" id="KW-0732">Signal</keyword>
<dbReference type="EMBL" id="QENY01000001">
    <property type="protein sequence ID" value="PVX59330.1"/>
    <property type="molecule type" value="Genomic_DNA"/>
</dbReference>
<evidence type="ECO:0000256" key="1">
    <source>
        <dbReference type="SAM" id="SignalP"/>
    </source>
</evidence>
<dbReference type="OrthoDB" id="1111178at2"/>
<dbReference type="RefSeq" id="WP_116615497.1">
    <property type="nucleotide sequence ID" value="NZ_CAMYAR010000014.1"/>
</dbReference>
<dbReference type="GO" id="GO:0016829">
    <property type="term" value="F:lyase activity"/>
    <property type="evidence" value="ECO:0007669"/>
    <property type="project" value="UniProtKB-KW"/>
</dbReference>
<dbReference type="InterPro" id="IPR011050">
    <property type="entry name" value="Pectin_lyase_fold/virulence"/>
</dbReference>